<dbReference type="Pfam" id="PF02588">
    <property type="entry name" value="YitT_membrane"/>
    <property type="match status" value="1"/>
</dbReference>
<sequence length="289" mass="31140">MNLFNKKPIYLDYLLIIAGTGLIALGIQWMYDPSGFVTGGFTGIGIIVKQVTIGLTEGGIPIWLTNLALNIPVFLLALKLKGRRFIARTAAATALLSAWLYVIPTIDMAQGDPLLAAVFGGVLFGVGMGLVLLAHATTGGTDMVAVLIRRKLRHYSVVQIMQVLDGTIVIAGLYAFGLKIGLYAIISIYIATKVSDALMEGLKFSKAAFIVTDHYKEVADALLEKLDRGVTGLRAVGMYSGDEKCVLYCVVSKKEIVDLKEIVVSIDKNAFVIVSDAREVLGEGFVENH</sequence>
<evidence type="ECO:0000256" key="5">
    <source>
        <dbReference type="ARBA" id="ARBA00023136"/>
    </source>
</evidence>
<evidence type="ECO:0000259" key="7">
    <source>
        <dbReference type="Pfam" id="PF10035"/>
    </source>
</evidence>
<dbReference type="Gene3D" id="3.30.70.120">
    <property type="match status" value="1"/>
</dbReference>
<dbReference type="AlphaFoldDB" id="A0A923RRW4"/>
<name>A0A923RRW4_9FIRM</name>
<reference evidence="8" key="1">
    <citation type="submission" date="2020-08" db="EMBL/GenBank/DDBJ databases">
        <title>Genome public.</title>
        <authorList>
            <person name="Liu C."/>
            <person name="Sun Q."/>
        </authorList>
    </citation>
    <scope>NUCLEOTIDE SEQUENCE</scope>
    <source>
        <strain evidence="8">BX1005</strain>
    </source>
</reference>
<evidence type="ECO:0000256" key="3">
    <source>
        <dbReference type="ARBA" id="ARBA00022692"/>
    </source>
</evidence>
<dbReference type="PANTHER" id="PTHR33545">
    <property type="entry name" value="UPF0750 MEMBRANE PROTEIN YITT-RELATED"/>
    <property type="match status" value="1"/>
</dbReference>
<dbReference type="InterPro" id="IPR051461">
    <property type="entry name" value="UPF0750_membrane"/>
</dbReference>
<comment type="caution">
    <text evidence="8">The sequence shown here is derived from an EMBL/GenBank/DDBJ whole genome shotgun (WGS) entry which is preliminary data.</text>
</comment>
<dbReference type="Proteomes" id="UP000606720">
    <property type="component" value="Unassembled WGS sequence"/>
</dbReference>
<feature type="transmembrane region" description="Helical" evidence="6">
    <location>
        <begin position="114"/>
        <end position="134"/>
    </location>
</feature>
<feature type="transmembrane region" description="Helical" evidence="6">
    <location>
        <begin position="12"/>
        <end position="31"/>
    </location>
</feature>
<feature type="transmembrane region" description="Helical" evidence="6">
    <location>
        <begin position="155"/>
        <end position="174"/>
    </location>
</feature>
<protein>
    <submittedName>
        <fullName evidence="8">YitT family protein</fullName>
    </submittedName>
</protein>
<dbReference type="CDD" id="cd16380">
    <property type="entry name" value="YitT_C"/>
    <property type="match status" value="1"/>
</dbReference>
<feature type="domain" description="DUF2179" evidence="7">
    <location>
        <begin position="228"/>
        <end position="282"/>
    </location>
</feature>
<keyword evidence="2" id="KW-1003">Cell membrane</keyword>
<accession>A0A923RRW4</accession>
<dbReference type="Pfam" id="PF10035">
    <property type="entry name" value="DUF2179"/>
    <property type="match status" value="1"/>
</dbReference>
<evidence type="ECO:0000256" key="6">
    <source>
        <dbReference type="SAM" id="Phobius"/>
    </source>
</evidence>
<evidence type="ECO:0000313" key="9">
    <source>
        <dbReference type="Proteomes" id="UP000606720"/>
    </source>
</evidence>
<keyword evidence="4 6" id="KW-1133">Transmembrane helix</keyword>
<dbReference type="RefSeq" id="WP_186866004.1">
    <property type="nucleotide sequence ID" value="NZ_JACOPH010000001.1"/>
</dbReference>
<dbReference type="PIRSF" id="PIRSF006483">
    <property type="entry name" value="Membrane_protein_YitT"/>
    <property type="match status" value="1"/>
</dbReference>
<evidence type="ECO:0000256" key="2">
    <source>
        <dbReference type="ARBA" id="ARBA00022475"/>
    </source>
</evidence>
<keyword evidence="3 6" id="KW-0812">Transmembrane</keyword>
<dbReference type="InterPro" id="IPR019264">
    <property type="entry name" value="DUF2179"/>
</dbReference>
<evidence type="ECO:0000256" key="1">
    <source>
        <dbReference type="ARBA" id="ARBA00004651"/>
    </source>
</evidence>
<proteinExistence type="predicted"/>
<evidence type="ECO:0000313" key="8">
    <source>
        <dbReference type="EMBL" id="MBC5712987.1"/>
    </source>
</evidence>
<keyword evidence="9" id="KW-1185">Reference proteome</keyword>
<comment type="subcellular location">
    <subcellularLocation>
        <location evidence="1">Cell membrane</location>
        <topology evidence="1">Multi-pass membrane protein</topology>
    </subcellularLocation>
</comment>
<organism evidence="8 9">
    <name type="scientific">Roseburia zhanii</name>
    <dbReference type="NCBI Taxonomy" id="2763064"/>
    <lineage>
        <taxon>Bacteria</taxon>
        <taxon>Bacillati</taxon>
        <taxon>Bacillota</taxon>
        <taxon>Clostridia</taxon>
        <taxon>Lachnospirales</taxon>
        <taxon>Lachnospiraceae</taxon>
        <taxon>Roseburia</taxon>
    </lineage>
</organism>
<dbReference type="EMBL" id="JACOPH010000001">
    <property type="protein sequence ID" value="MBC5712987.1"/>
    <property type="molecule type" value="Genomic_DNA"/>
</dbReference>
<keyword evidence="5 6" id="KW-0472">Membrane</keyword>
<feature type="transmembrane region" description="Helical" evidence="6">
    <location>
        <begin position="60"/>
        <end position="78"/>
    </location>
</feature>
<feature type="transmembrane region" description="Helical" evidence="6">
    <location>
        <begin position="85"/>
        <end position="102"/>
    </location>
</feature>
<dbReference type="InterPro" id="IPR015867">
    <property type="entry name" value="N-reg_PII/ATP_PRibTrfase_C"/>
</dbReference>
<evidence type="ECO:0000256" key="4">
    <source>
        <dbReference type="ARBA" id="ARBA00022989"/>
    </source>
</evidence>
<gene>
    <name evidence="8" type="ORF">H8S17_01980</name>
</gene>
<dbReference type="GO" id="GO:0005886">
    <property type="term" value="C:plasma membrane"/>
    <property type="evidence" value="ECO:0007669"/>
    <property type="project" value="UniProtKB-SubCell"/>
</dbReference>
<dbReference type="PANTHER" id="PTHR33545:SF9">
    <property type="entry name" value="UPF0750 MEMBRANE PROTEIN YITE"/>
    <property type="match status" value="1"/>
</dbReference>
<dbReference type="InterPro" id="IPR003740">
    <property type="entry name" value="YitT"/>
</dbReference>